<feature type="domain" description="AB hydrolase-1" evidence="1">
    <location>
        <begin position="24"/>
        <end position="256"/>
    </location>
</feature>
<protein>
    <submittedName>
        <fullName evidence="2">Pimeloyl-ACP methyl ester carboxylesterase</fullName>
    </submittedName>
</protein>
<dbReference type="InterPro" id="IPR000073">
    <property type="entry name" value="AB_hydrolase_1"/>
</dbReference>
<dbReference type="EMBL" id="PVTF01000001">
    <property type="protein sequence ID" value="PRY46858.1"/>
    <property type="molecule type" value="Genomic_DNA"/>
</dbReference>
<name>A0A2T0TMV9_9PSEU</name>
<evidence type="ECO:0000259" key="1">
    <source>
        <dbReference type="Pfam" id="PF12697"/>
    </source>
</evidence>
<gene>
    <name evidence="2" type="ORF">CLV43_1011139</name>
</gene>
<keyword evidence="3" id="KW-1185">Reference proteome</keyword>
<comment type="caution">
    <text evidence="2">The sequence shown here is derived from an EMBL/GenBank/DDBJ whole genome shotgun (WGS) entry which is preliminary data.</text>
</comment>
<dbReference type="InterPro" id="IPR029058">
    <property type="entry name" value="AB_hydrolase_fold"/>
</dbReference>
<dbReference type="Proteomes" id="UP000239494">
    <property type="component" value="Unassembled WGS sequence"/>
</dbReference>
<dbReference type="InterPro" id="IPR050266">
    <property type="entry name" value="AB_hydrolase_sf"/>
</dbReference>
<evidence type="ECO:0000313" key="3">
    <source>
        <dbReference type="Proteomes" id="UP000239494"/>
    </source>
</evidence>
<evidence type="ECO:0000313" key="2">
    <source>
        <dbReference type="EMBL" id="PRY46858.1"/>
    </source>
</evidence>
<sequence>MRTSDGTPLHVVDSGPADAPVTAVLLHGWTLDSTSWDRVAAALPGRVVRYDHRGHGRSGNVGARTIDRLADDLAEVIAAEVPSGRIVLAGHSMGGMTIMALAERHPELLARVVGVAFVATSCGALPPVRAAEKVLGGVVGRRALVGFARVMPVGLRFMLFGRRAAWADVVASSGMVSRCSGSAFVDFRYEVAAHDRRKALVELASTPSVVLAGGADLLTPVRHSRAIAEELASAELVIFPGAGHMLPMERADEVAARIARLM</sequence>
<dbReference type="RefSeq" id="WP_106185799.1">
    <property type="nucleotide sequence ID" value="NZ_PVTF01000001.1"/>
</dbReference>
<dbReference type="Pfam" id="PF12697">
    <property type="entry name" value="Abhydrolase_6"/>
    <property type="match status" value="1"/>
</dbReference>
<dbReference type="PANTHER" id="PTHR43798">
    <property type="entry name" value="MONOACYLGLYCEROL LIPASE"/>
    <property type="match status" value="1"/>
</dbReference>
<dbReference type="PRINTS" id="PR00111">
    <property type="entry name" value="ABHYDROLASE"/>
</dbReference>
<proteinExistence type="predicted"/>
<dbReference type="GO" id="GO:0003824">
    <property type="term" value="F:catalytic activity"/>
    <property type="evidence" value="ECO:0007669"/>
    <property type="project" value="UniProtKB-ARBA"/>
</dbReference>
<accession>A0A2T0TMV9</accession>
<reference evidence="2 3" key="1">
    <citation type="submission" date="2018-03" db="EMBL/GenBank/DDBJ databases">
        <title>Genomic Encyclopedia of Archaeal and Bacterial Type Strains, Phase II (KMG-II): from individual species to whole genera.</title>
        <authorList>
            <person name="Goeker M."/>
        </authorList>
    </citation>
    <scope>NUCLEOTIDE SEQUENCE [LARGE SCALE GENOMIC DNA]</scope>
    <source>
        <strain evidence="2 3">DSM 44720</strain>
    </source>
</reference>
<dbReference type="Gene3D" id="3.40.50.1820">
    <property type="entry name" value="alpha/beta hydrolase"/>
    <property type="match status" value="1"/>
</dbReference>
<organism evidence="2 3">
    <name type="scientific">Umezawaea tangerina</name>
    <dbReference type="NCBI Taxonomy" id="84725"/>
    <lineage>
        <taxon>Bacteria</taxon>
        <taxon>Bacillati</taxon>
        <taxon>Actinomycetota</taxon>
        <taxon>Actinomycetes</taxon>
        <taxon>Pseudonocardiales</taxon>
        <taxon>Pseudonocardiaceae</taxon>
        <taxon>Umezawaea</taxon>
    </lineage>
</organism>
<dbReference type="AlphaFoldDB" id="A0A2T0TMV9"/>
<dbReference type="OrthoDB" id="5422338at2"/>
<dbReference type="SUPFAM" id="SSF53474">
    <property type="entry name" value="alpha/beta-Hydrolases"/>
    <property type="match status" value="1"/>
</dbReference>